<accession>A0A1V0SAZ5</accession>
<protein>
    <submittedName>
        <fullName evidence="1">Uncharacterized protein</fullName>
    </submittedName>
</protein>
<reference evidence="1" key="1">
    <citation type="journal article" date="2017" name="Science">
        <title>Giant viruses with an expanded complement of translation system components.</title>
        <authorList>
            <person name="Schulz F."/>
            <person name="Yutin N."/>
            <person name="Ivanova N.N."/>
            <person name="Ortega D.R."/>
            <person name="Lee T.K."/>
            <person name="Vierheilig J."/>
            <person name="Daims H."/>
            <person name="Horn M."/>
            <person name="Wagner M."/>
            <person name="Jensen G.J."/>
            <person name="Kyrpides N.C."/>
            <person name="Koonin E.V."/>
            <person name="Woyke T."/>
        </authorList>
    </citation>
    <scope>NUCLEOTIDE SEQUENCE</scope>
    <source>
        <strain evidence="1">CTV1</strain>
    </source>
</reference>
<proteinExistence type="predicted"/>
<name>A0A1V0SAZ5_9VIRU</name>
<sequence>MSSKKQLLDPIGTMCRLITLNFRSKGTRIGNNNNAITIQLPTSLQWIQRKINGDERDNISCLFQIIIEIIEWYISPLYDLKFKSKKTNDTVQFLVEDKNIDVYWDCIQKMCTYMCRGLSKLQETYEYGNVVYSIQFYINLIMDALEGKYTKEKLPMCMTNSENLLSYDKIKDLWDYKRVKEICELYDKCFDVQKDIKETEDHKREKVEGYLHATEHLLNISDEEFRNIIEKEDDQKSSP</sequence>
<evidence type="ECO:0000313" key="1">
    <source>
        <dbReference type="EMBL" id="ARF08900.1"/>
    </source>
</evidence>
<dbReference type="EMBL" id="KY684083">
    <property type="protein sequence ID" value="ARF08900.1"/>
    <property type="molecule type" value="Genomic_DNA"/>
</dbReference>
<organism evidence="1">
    <name type="scientific">Catovirus CTV1</name>
    <dbReference type="NCBI Taxonomy" id="1977631"/>
    <lineage>
        <taxon>Viruses</taxon>
        <taxon>Varidnaviria</taxon>
        <taxon>Bamfordvirae</taxon>
        <taxon>Nucleocytoviricota</taxon>
        <taxon>Megaviricetes</taxon>
        <taxon>Imitervirales</taxon>
        <taxon>Mimiviridae</taxon>
        <taxon>Klosneuvirinae</taxon>
        <taxon>Catovirus</taxon>
    </lineage>
</organism>
<gene>
    <name evidence="1" type="ORF">Catovirus_1_950</name>
</gene>